<organism evidence="2 3">
    <name type="scientific">Leeuwenhoekiella parthenopeia</name>
    <dbReference type="NCBI Taxonomy" id="2890320"/>
    <lineage>
        <taxon>Bacteria</taxon>
        <taxon>Pseudomonadati</taxon>
        <taxon>Bacteroidota</taxon>
        <taxon>Flavobacteriia</taxon>
        <taxon>Flavobacteriales</taxon>
        <taxon>Flavobacteriaceae</taxon>
        <taxon>Leeuwenhoekiella</taxon>
    </lineage>
</organism>
<name>A0ABS8GS64_9FLAO</name>
<dbReference type="Pfam" id="PF13248">
    <property type="entry name" value="Zn_ribbon_3"/>
    <property type="match status" value="1"/>
</dbReference>
<proteinExistence type="predicted"/>
<feature type="domain" description="Putative zinc-ribbon" evidence="1">
    <location>
        <begin position="1"/>
        <end position="23"/>
    </location>
</feature>
<dbReference type="RefSeq" id="WP_228229908.1">
    <property type="nucleotide sequence ID" value="NZ_JAJGMW010000009.1"/>
</dbReference>
<comment type="caution">
    <text evidence="2">The sequence shown here is derived from an EMBL/GenBank/DDBJ whole genome shotgun (WGS) entry which is preliminary data.</text>
</comment>
<dbReference type="InterPro" id="IPR059113">
    <property type="entry name" value="Znf_ribbon"/>
</dbReference>
<gene>
    <name evidence="2" type="ORF">LLW17_08940</name>
</gene>
<dbReference type="EMBL" id="JAJGMW010000009">
    <property type="protein sequence ID" value="MCC4212841.1"/>
    <property type="molecule type" value="Genomic_DNA"/>
</dbReference>
<accession>A0ABS8GS64</accession>
<protein>
    <submittedName>
        <fullName evidence="2">Zinc ribbon domain-containing protein</fullName>
    </submittedName>
</protein>
<evidence type="ECO:0000259" key="1">
    <source>
        <dbReference type="Pfam" id="PF13248"/>
    </source>
</evidence>
<dbReference type="Proteomes" id="UP001197770">
    <property type="component" value="Unassembled WGS sequence"/>
</dbReference>
<keyword evidence="3" id="KW-1185">Reference proteome</keyword>
<reference evidence="2 3" key="1">
    <citation type="submission" date="2021-11" db="EMBL/GenBank/DDBJ databases">
        <title>Seasonal and diel survey of microbial diversity of the Tyrrhenian coast.</title>
        <authorList>
            <person name="Gattoni G."/>
            <person name="Corral P."/>
        </authorList>
    </citation>
    <scope>NUCLEOTIDE SEQUENCE [LARGE SCALE GENOMIC DNA]</scope>
    <source>
        <strain evidence="2 3">Mr9</strain>
    </source>
</reference>
<evidence type="ECO:0000313" key="3">
    <source>
        <dbReference type="Proteomes" id="UP001197770"/>
    </source>
</evidence>
<sequence length="284" mass="33331">MKKCPYCAELIQEDALKCKHCGEWIKKEKTNFLNKAKGVLEERKQRKQEKKTAHLFIPTEEKPLVIESLTFYPNRFTTADKEIFYKNITTVEFYASSTTINFATTITMNFAVFTKNSENGEERTLIIGEIENGIIKSDCSTKIKEQLNLMHNFISKLTFERRTLSYALSLAENGYFWYKHKFFKKNTYKFHDNGDLEYKDVIIANIKEEQEKDELVWMPSHSGYRSSSFKPYEFSIKNNKAKWYQLLSKTENINTIFDKDVFDAMMMTFLKTGSYLPAPKNNAI</sequence>
<evidence type="ECO:0000313" key="2">
    <source>
        <dbReference type="EMBL" id="MCC4212841.1"/>
    </source>
</evidence>